<dbReference type="RefSeq" id="XP_005103513.1">
    <property type="nucleotide sequence ID" value="XM_005103456.3"/>
</dbReference>
<protein>
    <submittedName>
        <fullName evidence="13">Mitochondrial inner membrane protein OXA1L</fullName>
    </submittedName>
</protein>
<dbReference type="GeneID" id="101852035"/>
<dbReference type="InterPro" id="IPR001708">
    <property type="entry name" value="YidC/ALB3/OXA1/COX18"/>
</dbReference>
<evidence type="ECO:0000259" key="11">
    <source>
        <dbReference type="Pfam" id="PF02096"/>
    </source>
</evidence>
<feature type="domain" description="Membrane insertase YidC/Oxa/ALB C-terminal" evidence="11">
    <location>
        <begin position="156"/>
        <end position="349"/>
    </location>
</feature>
<dbReference type="Proteomes" id="UP000694888">
    <property type="component" value="Unplaced"/>
</dbReference>
<evidence type="ECO:0000256" key="9">
    <source>
        <dbReference type="RuleBase" id="RU003945"/>
    </source>
</evidence>
<comment type="similarity">
    <text evidence="2 9">Belongs to the OXA1/ALB3/YidC family.</text>
</comment>
<evidence type="ECO:0000313" key="12">
    <source>
        <dbReference type="Proteomes" id="UP000694888"/>
    </source>
</evidence>
<feature type="transmembrane region" description="Helical" evidence="10">
    <location>
        <begin position="277"/>
        <end position="297"/>
    </location>
</feature>
<feature type="transmembrane region" description="Helical" evidence="10">
    <location>
        <begin position="156"/>
        <end position="176"/>
    </location>
</feature>
<feature type="transmembrane region" description="Helical" evidence="10">
    <location>
        <begin position="318"/>
        <end position="337"/>
    </location>
</feature>
<dbReference type="CDD" id="cd20069">
    <property type="entry name" value="5TM_Oxa1-like"/>
    <property type="match status" value="1"/>
</dbReference>
<keyword evidence="8 10" id="KW-0472">Membrane</keyword>
<keyword evidence="12" id="KW-1185">Reference proteome</keyword>
<evidence type="ECO:0000256" key="4">
    <source>
        <dbReference type="ARBA" id="ARBA00022792"/>
    </source>
</evidence>
<evidence type="ECO:0000256" key="2">
    <source>
        <dbReference type="ARBA" id="ARBA00009877"/>
    </source>
</evidence>
<reference evidence="13" key="1">
    <citation type="submission" date="2025-08" db="UniProtKB">
        <authorList>
            <consortium name="RefSeq"/>
        </authorList>
    </citation>
    <scope>IDENTIFICATION</scope>
</reference>
<evidence type="ECO:0000256" key="3">
    <source>
        <dbReference type="ARBA" id="ARBA00022692"/>
    </source>
</evidence>
<evidence type="ECO:0000256" key="8">
    <source>
        <dbReference type="ARBA" id="ARBA00023136"/>
    </source>
</evidence>
<evidence type="ECO:0000256" key="6">
    <source>
        <dbReference type="ARBA" id="ARBA00022989"/>
    </source>
</evidence>
<sequence>MAAHMTKCNLQQILKSCISHHSQSSPLLVFGNKKMTFALVTCASFHSGRRVASQVPVLAARLFRCHRQTSVGAPVLSARWNSSNSAASSGFISPPSDYIPPAPPIPEPTSATSELVETLNALGEPTLQSVGLGSYWPSGIVQQGLEAAHVSLGLPWWGTIVLATVFLRMCMFPVVIKAQKMSINMMNHMPTIQRLQLKFTQARQRGNMLEAMQYGGELGDYMKRNNVKPFGQMLMPMCQLPVFVSVFVGLRGMANLPVESMKTGGVLWFPDLTVTEVFYGLPLMTAFTFWLTIEAGVDGMNPQAQTHVMKWILRGMPLVMLPLISNFPTAMLVYWFTSNSFSLMQVMFLKIPAVRKFFNLPERVVHPVTPVEKKGFLEGFKESYSNMKASQQVAERQRLDEKNYRKAAQGPIIKTYAYNPKKVQGSTAARKNVVDDKSKKS</sequence>
<dbReference type="Pfam" id="PF02096">
    <property type="entry name" value="60KD_IMP"/>
    <property type="match status" value="1"/>
</dbReference>
<dbReference type="PANTHER" id="PTHR12428:SF66">
    <property type="entry name" value="MITOCHONDRIAL INNER MEMBRANE PROTEIN OXA1L"/>
    <property type="match status" value="1"/>
</dbReference>
<evidence type="ECO:0000256" key="7">
    <source>
        <dbReference type="ARBA" id="ARBA00023128"/>
    </source>
</evidence>
<keyword evidence="5" id="KW-0809">Transit peptide</keyword>
<accession>A0ABM0JWY4</accession>
<comment type="subcellular location">
    <subcellularLocation>
        <location evidence="9">Membrane</location>
        <topology evidence="9">Multi-pass membrane protein</topology>
    </subcellularLocation>
    <subcellularLocation>
        <location evidence="1">Mitochondrion inner membrane</location>
        <topology evidence="1">Multi-pass membrane protein</topology>
    </subcellularLocation>
</comment>
<keyword evidence="3 9" id="KW-0812">Transmembrane</keyword>
<organism evidence="12 13">
    <name type="scientific">Aplysia californica</name>
    <name type="common">California sea hare</name>
    <dbReference type="NCBI Taxonomy" id="6500"/>
    <lineage>
        <taxon>Eukaryota</taxon>
        <taxon>Metazoa</taxon>
        <taxon>Spiralia</taxon>
        <taxon>Lophotrochozoa</taxon>
        <taxon>Mollusca</taxon>
        <taxon>Gastropoda</taxon>
        <taxon>Heterobranchia</taxon>
        <taxon>Euthyneura</taxon>
        <taxon>Tectipleura</taxon>
        <taxon>Aplysiida</taxon>
        <taxon>Aplysioidea</taxon>
        <taxon>Aplysiidae</taxon>
        <taxon>Aplysia</taxon>
    </lineage>
</organism>
<keyword evidence="4" id="KW-0999">Mitochondrion inner membrane</keyword>
<evidence type="ECO:0000256" key="10">
    <source>
        <dbReference type="SAM" id="Phobius"/>
    </source>
</evidence>
<keyword evidence="7" id="KW-0496">Mitochondrion</keyword>
<keyword evidence="6 10" id="KW-1133">Transmembrane helix</keyword>
<dbReference type="PANTHER" id="PTHR12428">
    <property type="entry name" value="OXA1"/>
    <property type="match status" value="1"/>
</dbReference>
<evidence type="ECO:0000313" key="13">
    <source>
        <dbReference type="RefSeq" id="XP_005103513.1"/>
    </source>
</evidence>
<feature type="transmembrane region" description="Helical" evidence="10">
    <location>
        <begin position="233"/>
        <end position="254"/>
    </location>
</feature>
<name>A0ABM0JWY4_APLCA</name>
<evidence type="ECO:0000256" key="1">
    <source>
        <dbReference type="ARBA" id="ARBA00004448"/>
    </source>
</evidence>
<evidence type="ECO:0000256" key="5">
    <source>
        <dbReference type="ARBA" id="ARBA00022946"/>
    </source>
</evidence>
<proteinExistence type="inferred from homology"/>
<dbReference type="InterPro" id="IPR028055">
    <property type="entry name" value="YidC/Oxa/ALB_C"/>
</dbReference>
<gene>
    <name evidence="13" type="primary">LOC101852035</name>
</gene>